<feature type="compositionally biased region" description="Low complexity" evidence="5">
    <location>
        <begin position="357"/>
        <end position="368"/>
    </location>
</feature>
<feature type="domain" description="Core-binding (CB)" evidence="6">
    <location>
        <begin position="8"/>
        <end position="102"/>
    </location>
</feature>
<dbReference type="GO" id="GO:0006310">
    <property type="term" value="P:DNA recombination"/>
    <property type="evidence" value="ECO:0007669"/>
    <property type="project" value="UniProtKB-KW"/>
</dbReference>
<dbReference type="Gene3D" id="1.10.443.10">
    <property type="entry name" value="Intergrase catalytic core"/>
    <property type="match status" value="1"/>
</dbReference>
<dbReference type="SUPFAM" id="SSF56349">
    <property type="entry name" value="DNA breaking-rejoining enzymes"/>
    <property type="match status" value="1"/>
</dbReference>
<keyword evidence="3" id="KW-0233">DNA recombination</keyword>
<evidence type="ECO:0000259" key="6">
    <source>
        <dbReference type="PROSITE" id="PS51900"/>
    </source>
</evidence>
<dbReference type="InterPro" id="IPR050090">
    <property type="entry name" value="Tyrosine_recombinase_XerCD"/>
</dbReference>
<dbReference type="GO" id="GO:0003677">
    <property type="term" value="F:DNA binding"/>
    <property type="evidence" value="ECO:0007669"/>
    <property type="project" value="UniProtKB-UniRule"/>
</dbReference>
<feature type="compositionally biased region" description="Basic and acidic residues" evidence="5">
    <location>
        <begin position="369"/>
        <end position="379"/>
    </location>
</feature>
<evidence type="ECO:0000313" key="8">
    <source>
        <dbReference type="Proteomes" id="UP000326170"/>
    </source>
</evidence>
<evidence type="ECO:0000256" key="3">
    <source>
        <dbReference type="ARBA" id="ARBA00023172"/>
    </source>
</evidence>
<dbReference type="PROSITE" id="PS51900">
    <property type="entry name" value="CB"/>
    <property type="match status" value="1"/>
</dbReference>
<dbReference type="KEGG" id="nas:GCU68_20830"/>
<accession>A0A5P9PAF0</accession>
<dbReference type="EMBL" id="CP045491">
    <property type="protein sequence ID" value="QFU84967.1"/>
    <property type="molecule type" value="Genomic_DNA"/>
</dbReference>
<evidence type="ECO:0000256" key="4">
    <source>
        <dbReference type="PROSITE-ProRule" id="PRU01248"/>
    </source>
</evidence>
<dbReference type="RefSeq" id="WP_152944524.1">
    <property type="nucleotide sequence ID" value="NZ_CP045491.1"/>
</dbReference>
<protein>
    <submittedName>
        <fullName evidence="7">Recombinase XerD</fullName>
    </submittedName>
</protein>
<dbReference type="InterPro" id="IPR044068">
    <property type="entry name" value="CB"/>
</dbReference>
<dbReference type="InterPro" id="IPR010998">
    <property type="entry name" value="Integrase_recombinase_N"/>
</dbReference>
<evidence type="ECO:0000256" key="5">
    <source>
        <dbReference type="SAM" id="MobiDB-lite"/>
    </source>
</evidence>
<dbReference type="GO" id="GO:0015074">
    <property type="term" value="P:DNA integration"/>
    <property type="evidence" value="ECO:0007669"/>
    <property type="project" value="UniProtKB-KW"/>
</dbReference>
<evidence type="ECO:0000313" key="7">
    <source>
        <dbReference type="EMBL" id="QFU84967.1"/>
    </source>
</evidence>
<proteinExistence type="predicted"/>
<dbReference type="InterPro" id="IPR011010">
    <property type="entry name" value="DNA_brk_join_enz"/>
</dbReference>
<dbReference type="OrthoDB" id="194919at2157"/>
<organism evidence="7 8">
    <name type="scientific">Natronorubrum aibiense</name>
    <dbReference type="NCBI Taxonomy" id="348826"/>
    <lineage>
        <taxon>Archaea</taxon>
        <taxon>Methanobacteriati</taxon>
        <taxon>Methanobacteriota</taxon>
        <taxon>Stenosarchaea group</taxon>
        <taxon>Halobacteria</taxon>
        <taxon>Halobacteriales</taxon>
        <taxon>Natrialbaceae</taxon>
        <taxon>Natronorubrum</taxon>
    </lineage>
</organism>
<dbReference type="Proteomes" id="UP000326170">
    <property type="component" value="Plasmid unnamed3"/>
</dbReference>
<sequence length="379" mass="42427">MTDSETDVAVVDAVDAYLQRKAVGDPDGSGAGTYASNAESILRRWADWLEAEHDRRSLFSLEVEHMRAYATELHARVERGEYTASTAGTYYAVVRAFLSWCVRGGILEANPAVDDEAEAALPIPDDRPDSEYWTSRQRRRLQTYVQERTLEVSMDSDHRDERCNRLREYAIVALLAHSSVRGSELFSVPDDERRNGATWDDVDFYTGTIRVLGKSQRLEDVPLPGPARTPLRRYRVVLDPPSNDWPLFPTRHAPSIARRVKTVLAERGYDDEEIETLCSNTTASQLARDRSISPPAITTEGARSVLKRLCKEANVDVDGNYLTPRGVRGDHDDSYRRDATASKPALRTSPLEGTLAVPEVYPPVVDVDSSGRDERSENS</sequence>
<feature type="compositionally biased region" description="Basic and acidic residues" evidence="5">
    <location>
        <begin position="327"/>
        <end position="340"/>
    </location>
</feature>
<feature type="region of interest" description="Disordered" evidence="5">
    <location>
        <begin position="319"/>
        <end position="379"/>
    </location>
</feature>
<gene>
    <name evidence="7" type="ORF">GCU68_20830</name>
</gene>
<keyword evidence="8" id="KW-1185">Reference proteome</keyword>
<dbReference type="GeneID" id="42303507"/>
<reference evidence="7 8" key="1">
    <citation type="journal article" date="2007" name="Int. J. Syst. Evol. Microbiol.">
        <title>Natronorubrum sulfidifaciens sp. nov., an extremely haloalkaliphilic archaeon isolated from Aiding salt lake in Xin-Jiang, China.</title>
        <authorList>
            <person name="Cui H.L."/>
            <person name="Tohty D."/>
            <person name="Liu H.C."/>
            <person name="Liu S.J."/>
            <person name="Oren A."/>
            <person name="Zhou P.J."/>
        </authorList>
    </citation>
    <scope>NUCLEOTIDE SEQUENCE [LARGE SCALE GENOMIC DNA]</scope>
    <source>
        <strain evidence="7 8">7-3</strain>
        <plasmid evidence="7">unnamed3</plasmid>
    </source>
</reference>
<dbReference type="InterPro" id="IPR013762">
    <property type="entry name" value="Integrase-like_cat_sf"/>
</dbReference>
<evidence type="ECO:0000256" key="2">
    <source>
        <dbReference type="ARBA" id="ARBA00023125"/>
    </source>
</evidence>
<dbReference type="AlphaFoldDB" id="A0A5P9PAF0"/>
<geneLocation type="plasmid" evidence="7 8">
    <name>unnamed3</name>
</geneLocation>
<keyword evidence="1" id="KW-0229">DNA integration</keyword>
<dbReference type="PANTHER" id="PTHR30349">
    <property type="entry name" value="PHAGE INTEGRASE-RELATED"/>
    <property type="match status" value="1"/>
</dbReference>
<name>A0A5P9PAF0_9EURY</name>
<evidence type="ECO:0000256" key="1">
    <source>
        <dbReference type="ARBA" id="ARBA00022908"/>
    </source>
</evidence>
<keyword evidence="2 4" id="KW-0238">DNA-binding</keyword>
<keyword evidence="7" id="KW-0614">Plasmid</keyword>
<dbReference type="Gene3D" id="1.10.150.130">
    <property type="match status" value="1"/>
</dbReference>
<dbReference type="PANTHER" id="PTHR30349:SF41">
    <property type="entry name" value="INTEGRASE_RECOMBINASE PROTEIN MJ0367-RELATED"/>
    <property type="match status" value="1"/>
</dbReference>